<dbReference type="Pfam" id="PF00001">
    <property type="entry name" value="7tm_1"/>
    <property type="match status" value="1"/>
</dbReference>
<keyword evidence="10" id="KW-0675">Receptor</keyword>
<dbReference type="InterPro" id="IPR000276">
    <property type="entry name" value="GPCR_Rhodpsn"/>
</dbReference>
<evidence type="ECO:0000256" key="6">
    <source>
        <dbReference type="ARBA" id="ARBA00022989"/>
    </source>
</evidence>
<dbReference type="PRINTS" id="PR01788">
    <property type="entry name" value="PROSTANOIDR"/>
</dbReference>
<dbReference type="CDD" id="cd14981">
    <property type="entry name" value="7tmA_Prostanoid_R"/>
    <property type="match status" value="1"/>
</dbReference>
<reference evidence="17 18" key="1">
    <citation type="submission" date="2024-02" db="EMBL/GenBank/DDBJ databases">
        <title>Chromosome-scale genome assembly of the rough periwinkle Littorina saxatilis.</title>
        <authorList>
            <person name="De Jode A."/>
            <person name="Faria R."/>
            <person name="Formenti G."/>
            <person name="Sims Y."/>
            <person name="Smith T.P."/>
            <person name="Tracey A."/>
            <person name="Wood J.M.D."/>
            <person name="Zagrodzka Z.B."/>
            <person name="Johannesson K."/>
            <person name="Butlin R.K."/>
            <person name="Leder E.H."/>
        </authorList>
    </citation>
    <scope>NUCLEOTIDE SEQUENCE [LARGE SCALE GENOMIC DNA]</scope>
    <source>
        <strain evidence="17">Snail1</strain>
        <tissue evidence="17">Muscle</tissue>
    </source>
</reference>
<dbReference type="SUPFAM" id="SSF81321">
    <property type="entry name" value="Family A G protein-coupled receptor-like"/>
    <property type="match status" value="1"/>
</dbReference>
<keyword evidence="9" id="KW-1015">Disulfide bond</keyword>
<evidence type="ECO:0000256" key="13">
    <source>
        <dbReference type="ARBA" id="ARBA00029815"/>
    </source>
</evidence>
<protein>
    <recommendedName>
        <fullName evidence="2">Thromboxane A2 receptor</fullName>
    </recommendedName>
    <alternativeName>
        <fullName evidence="13">Prostanoid TP receptor</fullName>
    </alternativeName>
</protein>
<dbReference type="GO" id="GO:0007189">
    <property type="term" value="P:adenylate cyclase-activating G protein-coupled receptor signaling pathway"/>
    <property type="evidence" value="ECO:0007669"/>
    <property type="project" value="TreeGrafter"/>
</dbReference>
<sequence>MTTFDPLLTTAEMTLMSNLTPRMPVCSMASLNKNVTDSSGSVTGASIASPIVMFLAGIVGNVLALVVLHRTKTEIRSMMFYTLVAALTWNDLVGILLTSPVPLATYINNRQMPAVDKLCRFHAFIMVCFGLSTPLIVCTMAIERSLALKCTYFYSKYCTPSSARILVVALWAFVLVFGALPLFGVGSYSLQYPCTWCFLDFRSIQPLDMSYAYVYAILNLVVVVVMIFCNALVMTTLCRVRKSRRKLSNASLNSTLLNYYADAVEEKARAPRRRPQRDVELQMIWLVCAITTIFSVCWVPLMAYILFCLHSPQNHNPVFGLVAVRLASLNQTLNPWIYVILRKSLLARIRRLCCTCLDDPDTLQIPRRRAPPNYPNPYRQGQGQGQGQPKGRHHNYVHVGHQLCPSSQFVGQKNDAASLSEGHRKSKSGSSVRSKSRDGNSRSGGSKNKGSFLSESWTDGDRGRRGGGGGSCSMCSVCKARLMRGEDDLHSYRSFTSSSSQPSCGRGDSCSRFMASSCVRDQSCDRITSSAACSAACDDPSEDPCQPFLMEDSRQFNEPMDGIYVDLFRQIPSPEAPPPSDDVKGYVIKMTCRSQAERGGGAGVEAAVNANSSISEADDHGYASRVSTDSSSQTSSDEHRRTRLKQQSQNGASALNVHSEKSSLKPNKTSSSSSTKEKSDGRKSSSSVSSETRNNPQAQKDLAGDDSMDLSSGVFHSRDDGFEVSTESNDVKEEEVSTNGQKDESKSRGSRSVSCSSSGTHTDPSSGHDRTTVKTRQLSTSSGH</sequence>
<accession>A0AAN9B869</accession>
<feature type="transmembrane region" description="Helical" evidence="15">
    <location>
        <begin position="80"/>
        <end position="101"/>
    </location>
</feature>
<name>A0AAN9B869_9CAEN</name>
<feature type="domain" description="G-protein coupled receptors family 1 profile" evidence="16">
    <location>
        <begin position="60"/>
        <end position="338"/>
    </location>
</feature>
<comment type="subcellular location">
    <subcellularLocation>
        <location evidence="1">Cell membrane</location>
        <topology evidence="1">Multi-pass membrane protein</topology>
    </subcellularLocation>
</comment>
<evidence type="ECO:0000256" key="8">
    <source>
        <dbReference type="ARBA" id="ARBA00023136"/>
    </source>
</evidence>
<evidence type="ECO:0000256" key="12">
    <source>
        <dbReference type="ARBA" id="ARBA00023224"/>
    </source>
</evidence>
<dbReference type="PANTHER" id="PTHR11866:SF16">
    <property type="entry name" value="PROSTAGLANDIN E2 RECEPTOR EP4 SUBTYPE-LIKE PROTEIN"/>
    <property type="match status" value="1"/>
</dbReference>
<gene>
    <name evidence="17" type="ORF">V1264_023537</name>
</gene>
<dbReference type="PRINTS" id="PR00428">
    <property type="entry name" value="PROSTAGLNDNR"/>
</dbReference>
<evidence type="ECO:0000256" key="7">
    <source>
        <dbReference type="ARBA" id="ARBA00023040"/>
    </source>
</evidence>
<keyword evidence="6 15" id="KW-1133">Transmembrane helix</keyword>
<dbReference type="InterPro" id="IPR017452">
    <property type="entry name" value="GPCR_Rhodpsn_7TM"/>
</dbReference>
<keyword evidence="7" id="KW-0297">G-protein coupled receptor</keyword>
<evidence type="ECO:0000256" key="9">
    <source>
        <dbReference type="ARBA" id="ARBA00023157"/>
    </source>
</evidence>
<dbReference type="InterPro" id="IPR008365">
    <property type="entry name" value="Prostanoid_rcpt"/>
</dbReference>
<evidence type="ECO:0000256" key="1">
    <source>
        <dbReference type="ARBA" id="ARBA00004651"/>
    </source>
</evidence>
<keyword evidence="3" id="KW-1003">Cell membrane</keyword>
<feature type="transmembrane region" description="Helical" evidence="15">
    <location>
        <begin position="47"/>
        <end position="68"/>
    </location>
</feature>
<feature type="compositionally biased region" description="Basic and acidic residues" evidence="14">
    <location>
        <begin position="729"/>
        <end position="747"/>
    </location>
</feature>
<dbReference type="EMBL" id="JBAMIC010000011">
    <property type="protein sequence ID" value="KAK7100617.1"/>
    <property type="molecule type" value="Genomic_DNA"/>
</dbReference>
<feature type="compositionally biased region" description="Low complexity" evidence="14">
    <location>
        <begin position="441"/>
        <end position="451"/>
    </location>
</feature>
<dbReference type="GO" id="GO:0004955">
    <property type="term" value="F:prostaglandin receptor activity"/>
    <property type="evidence" value="ECO:0007669"/>
    <property type="project" value="InterPro"/>
</dbReference>
<dbReference type="AlphaFoldDB" id="A0AAN9B869"/>
<dbReference type="Gene3D" id="1.20.1070.10">
    <property type="entry name" value="Rhodopsin 7-helix transmembrane proteins"/>
    <property type="match status" value="1"/>
</dbReference>
<organism evidence="17 18">
    <name type="scientific">Littorina saxatilis</name>
    <dbReference type="NCBI Taxonomy" id="31220"/>
    <lineage>
        <taxon>Eukaryota</taxon>
        <taxon>Metazoa</taxon>
        <taxon>Spiralia</taxon>
        <taxon>Lophotrochozoa</taxon>
        <taxon>Mollusca</taxon>
        <taxon>Gastropoda</taxon>
        <taxon>Caenogastropoda</taxon>
        <taxon>Littorinimorpha</taxon>
        <taxon>Littorinoidea</taxon>
        <taxon>Littorinidae</taxon>
        <taxon>Littorina</taxon>
    </lineage>
</organism>
<dbReference type="PRINTS" id="PR00237">
    <property type="entry name" value="GPCRRHODOPSN"/>
</dbReference>
<evidence type="ECO:0000256" key="15">
    <source>
        <dbReference type="SAM" id="Phobius"/>
    </source>
</evidence>
<dbReference type="GO" id="GO:0004960">
    <property type="term" value="F:thromboxane receptor activity"/>
    <property type="evidence" value="ECO:0007669"/>
    <property type="project" value="UniProtKB-ARBA"/>
</dbReference>
<feature type="compositionally biased region" description="Low complexity" evidence="14">
    <location>
        <begin position="750"/>
        <end position="759"/>
    </location>
</feature>
<feature type="region of interest" description="Disordered" evidence="14">
    <location>
        <begin position="414"/>
        <end position="471"/>
    </location>
</feature>
<feature type="compositionally biased region" description="Low complexity" evidence="14">
    <location>
        <begin position="664"/>
        <end position="674"/>
    </location>
</feature>
<evidence type="ECO:0000256" key="5">
    <source>
        <dbReference type="ARBA" id="ARBA00022692"/>
    </source>
</evidence>
<dbReference type="FunFam" id="1.20.1070.10:FF:000163">
    <property type="entry name" value="Thromboxane A2 receptor"/>
    <property type="match status" value="1"/>
</dbReference>
<feature type="region of interest" description="Disordered" evidence="14">
    <location>
        <begin position="365"/>
        <end position="394"/>
    </location>
</feature>
<keyword evidence="4" id="KW-0597">Phosphoprotein</keyword>
<proteinExistence type="predicted"/>
<feature type="transmembrane region" description="Helical" evidence="15">
    <location>
        <begin position="283"/>
        <end position="307"/>
    </location>
</feature>
<evidence type="ECO:0000259" key="16">
    <source>
        <dbReference type="PROSITE" id="PS50262"/>
    </source>
</evidence>
<feature type="transmembrane region" description="Helical" evidence="15">
    <location>
        <begin position="212"/>
        <end position="238"/>
    </location>
</feature>
<comment type="caution">
    <text evidence="17">The sequence shown here is derived from an EMBL/GenBank/DDBJ whole genome shotgun (WGS) entry which is preliminary data.</text>
</comment>
<keyword evidence="5 15" id="KW-0812">Transmembrane</keyword>
<dbReference type="PANTHER" id="PTHR11866">
    <property type="entry name" value="G-PROTEIN COUPLED RECEPTOR FAMILY 1 MEMBER"/>
    <property type="match status" value="1"/>
</dbReference>
<dbReference type="GO" id="GO:0005886">
    <property type="term" value="C:plasma membrane"/>
    <property type="evidence" value="ECO:0007669"/>
    <property type="project" value="UniProtKB-SubCell"/>
</dbReference>
<evidence type="ECO:0000313" key="18">
    <source>
        <dbReference type="Proteomes" id="UP001374579"/>
    </source>
</evidence>
<evidence type="ECO:0000256" key="2">
    <source>
        <dbReference type="ARBA" id="ARBA00017628"/>
    </source>
</evidence>
<evidence type="ECO:0000256" key="11">
    <source>
        <dbReference type="ARBA" id="ARBA00023180"/>
    </source>
</evidence>
<dbReference type="InterPro" id="IPR001244">
    <property type="entry name" value="Prostglndn_DP_rcpt"/>
</dbReference>
<feature type="compositionally biased region" description="Polar residues" evidence="14">
    <location>
        <begin position="774"/>
        <end position="784"/>
    </location>
</feature>
<keyword evidence="12" id="KW-0807">Transducer</keyword>
<evidence type="ECO:0000256" key="14">
    <source>
        <dbReference type="SAM" id="MobiDB-lite"/>
    </source>
</evidence>
<evidence type="ECO:0000256" key="10">
    <source>
        <dbReference type="ARBA" id="ARBA00023170"/>
    </source>
</evidence>
<keyword evidence="18" id="KW-1185">Reference proteome</keyword>
<dbReference type="PROSITE" id="PS50262">
    <property type="entry name" value="G_PROTEIN_RECEP_F1_2"/>
    <property type="match status" value="1"/>
</dbReference>
<dbReference type="Proteomes" id="UP001374579">
    <property type="component" value="Unassembled WGS sequence"/>
</dbReference>
<evidence type="ECO:0000256" key="4">
    <source>
        <dbReference type="ARBA" id="ARBA00022553"/>
    </source>
</evidence>
<keyword evidence="11" id="KW-0325">Glycoprotein</keyword>
<evidence type="ECO:0000256" key="3">
    <source>
        <dbReference type="ARBA" id="ARBA00022475"/>
    </source>
</evidence>
<dbReference type="GO" id="GO:0007204">
    <property type="term" value="P:positive regulation of cytosolic calcium ion concentration"/>
    <property type="evidence" value="ECO:0007669"/>
    <property type="project" value="TreeGrafter"/>
</dbReference>
<evidence type="ECO:0000313" key="17">
    <source>
        <dbReference type="EMBL" id="KAK7100617.1"/>
    </source>
</evidence>
<feature type="transmembrane region" description="Helical" evidence="15">
    <location>
        <begin position="163"/>
        <end position="183"/>
    </location>
</feature>
<keyword evidence="8 15" id="KW-0472">Membrane</keyword>
<feature type="transmembrane region" description="Helical" evidence="15">
    <location>
        <begin position="121"/>
        <end position="142"/>
    </location>
</feature>
<feature type="region of interest" description="Disordered" evidence="14">
    <location>
        <begin position="615"/>
        <end position="784"/>
    </location>
</feature>